<dbReference type="InterPro" id="IPR051782">
    <property type="entry name" value="ABC_Transporter_VariousFunc"/>
</dbReference>
<evidence type="ECO:0000256" key="1">
    <source>
        <dbReference type="ARBA" id="ARBA00022448"/>
    </source>
</evidence>
<dbReference type="EMBL" id="FOSR01000002">
    <property type="protein sequence ID" value="SFK34617.1"/>
    <property type="molecule type" value="Genomic_DNA"/>
</dbReference>
<evidence type="ECO:0000313" key="7">
    <source>
        <dbReference type="Proteomes" id="UP000198725"/>
    </source>
</evidence>
<dbReference type="RefSeq" id="WP_092701128.1">
    <property type="nucleotide sequence ID" value="NZ_FOSR01000002.1"/>
</dbReference>
<name>A0A1I3YRQ5_9GAMM</name>
<proteinExistence type="predicted"/>
<dbReference type="SMART" id="SM00382">
    <property type="entry name" value="AAA"/>
    <property type="match status" value="1"/>
</dbReference>
<dbReference type="InterPro" id="IPR003439">
    <property type="entry name" value="ABC_transporter-like_ATP-bd"/>
</dbReference>
<evidence type="ECO:0000256" key="3">
    <source>
        <dbReference type="ARBA" id="ARBA00022840"/>
    </source>
</evidence>
<protein>
    <submittedName>
        <fullName evidence="6">ABC-2 type transport system ATP-binding protein</fullName>
    </submittedName>
</protein>
<feature type="domain" description="ABC transporter" evidence="5">
    <location>
        <begin position="26"/>
        <end position="252"/>
    </location>
</feature>
<evidence type="ECO:0000256" key="2">
    <source>
        <dbReference type="ARBA" id="ARBA00022741"/>
    </source>
</evidence>
<keyword evidence="7" id="KW-1185">Reference proteome</keyword>
<sequence>MPVLDQESTLATDLARPPSTDTAPVVRVRALRKSFKKREVLCGIDWDVPAGRVIGLLGRNGAGKTTLLRCLLGLSPIDGGNVELFGEPMTEPGGERMHRIGFVPQTFDLFPWMKVRAYLDFTAAFYANWNHALTDRLLADWQLDPKQKIGELSQGQRQKLAIVRAIAPEPDLLVLDEPVASLDPQARRAFMGELLELMRQPGKTVIFSTHITADLERAEADITLLRDGAIQFTRPLAELRQRMRRVVLSRPGGWTEAPVVAGLLKATVKGGEAQLLVEDPSVESLHALAEREGAELRIETPTLEDLFVELA</sequence>
<dbReference type="PANTHER" id="PTHR42939:SF1">
    <property type="entry name" value="ABC TRANSPORTER ATP-BINDING PROTEIN ALBC-RELATED"/>
    <property type="match status" value="1"/>
</dbReference>
<dbReference type="PANTHER" id="PTHR42939">
    <property type="entry name" value="ABC TRANSPORTER ATP-BINDING PROTEIN ALBC-RELATED"/>
    <property type="match status" value="1"/>
</dbReference>
<gene>
    <name evidence="6" type="ORF">SAMN05192579_10217</name>
</gene>
<dbReference type="GO" id="GO:0005524">
    <property type="term" value="F:ATP binding"/>
    <property type="evidence" value="ECO:0007669"/>
    <property type="project" value="UniProtKB-KW"/>
</dbReference>
<dbReference type="PROSITE" id="PS00211">
    <property type="entry name" value="ABC_TRANSPORTER_1"/>
    <property type="match status" value="1"/>
</dbReference>
<dbReference type="SUPFAM" id="SSF52540">
    <property type="entry name" value="P-loop containing nucleoside triphosphate hydrolases"/>
    <property type="match status" value="1"/>
</dbReference>
<reference evidence="7" key="1">
    <citation type="submission" date="2016-10" db="EMBL/GenBank/DDBJ databases">
        <authorList>
            <person name="Varghese N."/>
            <person name="Submissions S."/>
        </authorList>
    </citation>
    <scope>NUCLEOTIDE SEQUENCE [LARGE SCALE GENOMIC DNA]</scope>
    <source>
        <strain evidence="7">MO64</strain>
    </source>
</reference>
<accession>A0A1I3YRQ5</accession>
<dbReference type="CDD" id="cd03230">
    <property type="entry name" value="ABC_DR_subfamily_A"/>
    <property type="match status" value="1"/>
</dbReference>
<dbReference type="PROSITE" id="PS50893">
    <property type="entry name" value="ABC_TRANSPORTER_2"/>
    <property type="match status" value="1"/>
</dbReference>
<dbReference type="Proteomes" id="UP000198725">
    <property type="component" value="Unassembled WGS sequence"/>
</dbReference>
<keyword evidence="3 6" id="KW-0067">ATP-binding</keyword>
<organism evidence="6 7">
    <name type="scientific">Rhodanobacter glycinis</name>
    <dbReference type="NCBI Taxonomy" id="582702"/>
    <lineage>
        <taxon>Bacteria</taxon>
        <taxon>Pseudomonadati</taxon>
        <taxon>Pseudomonadota</taxon>
        <taxon>Gammaproteobacteria</taxon>
        <taxon>Lysobacterales</taxon>
        <taxon>Rhodanobacteraceae</taxon>
        <taxon>Rhodanobacter</taxon>
    </lineage>
</organism>
<dbReference type="AlphaFoldDB" id="A0A1I3YRQ5"/>
<evidence type="ECO:0000313" key="6">
    <source>
        <dbReference type="EMBL" id="SFK34617.1"/>
    </source>
</evidence>
<dbReference type="InterPro" id="IPR027417">
    <property type="entry name" value="P-loop_NTPase"/>
</dbReference>
<dbReference type="InterPro" id="IPR003593">
    <property type="entry name" value="AAA+_ATPase"/>
</dbReference>
<keyword evidence="2" id="KW-0547">Nucleotide-binding</keyword>
<dbReference type="InterPro" id="IPR017871">
    <property type="entry name" value="ABC_transporter-like_CS"/>
</dbReference>
<keyword evidence="1" id="KW-0813">Transport</keyword>
<evidence type="ECO:0000256" key="4">
    <source>
        <dbReference type="SAM" id="MobiDB-lite"/>
    </source>
</evidence>
<dbReference type="GO" id="GO:0016887">
    <property type="term" value="F:ATP hydrolysis activity"/>
    <property type="evidence" value="ECO:0007669"/>
    <property type="project" value="InterPro"/>
</dbReference>
<dbReference type="Pfam" id="PF00005">
    <property type="entry name" value="ABC_tran"/>
    <property type="match status" value="1"/>
</dbReference>
<feature type="compositionally biased region" description="Polar residues" evidence="4">
    <location>
        <begin position="1"/>
        <end position="11"/>
    </location>
</feature>
<feature type="region of interest" description="Disordered" evidence="4">
    <location>
        <begin position="1"/>
        <end position="20"/>
    </location>
</feature>
<dbReference type="Gene3D" id="3.40.50.300">
    <property type="entry name" value="P-loop containing nucleotide triphosphate hydrolases"/>
    <property type="match status" value="1"/>
</dbReference>
<evidence type="ECO:0000259" key="5">
    <source>
        <dbReference type="PROSITE" id="PS50893"/>
    </source>
</evidence>